<feature type="domain" description="N-acetyltransferase" evidence="1">
    <location>
        <begin position="115"/>
        <end position="243"/>
    </location>
</feature>
<dbReference type="GO" id="GO:0016747">
    <property type="term" value="F:acyltransferase activity, transferring groups other than amino-acyl groups"/>
    <property type="evidence" value="ECO:0007669"/>
    <property type="project" value="InterPro"/>
</dbReference>
<evidence type="ECO:0000259" key="1">
    <source>
        <dbReference type="PROSITE" id="PS51186"/>
    </source>
</evidence>
<keyword evidence="3" id="KW-1185">Reference proteome</keyword>
<dbReference type="RefSeq" id="WP_083764254.1">
    <property type="nucleotide sequence ID" value="NC_012526.1"/>
</dbReference>
<reference evidence="2 3" key="1">
    <citation type="journal article" date="2009" name="PLoS Genet.">
        <title>Alliance of proteomics and genomics to unravel the specificities of Sahara bacterium Deinococcus deserti.</title>
        <authorList>
            <person name="de Groot A."/>
            <person name="Dulermo R."/>
            <person name="Ortet P."/>
            <person name="Blanchard L."/>
            <person name="Guerin P."/>
            <person name="Fernandez B."/>
            <person name="Vacherie B."/>
            <person name="Dossat C."/>
            <person name="Jolivet E."/>
            <person name="Siguier P."/>
            <person name="Chandler M."/>
            <person name="Barakat M."/>
            <person name="Dedieu A."/>
            <person name="Barbe V."/>
            <person name="Heulin T."/>
            <person name="Sommer S."/>
            <person name="Achouak W."/>
            <person name="Armengaud J."/>
        </authorList>
    </citation>
    <scope>NUCLEOTIDE SEQUENCE [LARGE SCALE GENOMIC DNA]</scope>
    <source>
        <strain evidence="3">DSM 17065 / CIP 109153 / LMG 22923 / VCD115</strain>
    </source>
</reference>
<dbReference type="InterPro" id="IPR000182">
    <property type="entry name" value="GNAT_dom"/>
</dbReference>
<accession>C1CXV5</accession>
<dbReference type="SUPFAM" id="SSF55729">
    <property type="entry name" value="Acyl-CoA N-acyltransferases (Nat)"/>
    <property type="match status" value="1"/>
</dbReference>
<dbReference type="Proteomes" id="UP000002208">
    <property type="component" value="Chromosome"/>
</dbReference>
<gene>
    <name evidence="2" type="ordered locus">Deide_19190</name>
</gene>
<dbReference type="Gene3D" id="3.40.630.30">
    <property type="match status" value="1"/>
</dbReference>
<sequence>MPMTNLLDRLAQAEARAHTRYGLSGAVGQFGPLTAVYAGAALVLNSAWLGGPGVPSADELDAFEAFSRQHGEAPTIHMLSHAAPTLLPELEERGYALTSLPHLYTRNLDNLPPAPGMTICQEDDPDQWAEWSAQGFGGGLEIMRAVAQAPDTRLYTAWLDGQPAATAAMSLTDGLAALHGTSTLPAFRGRGAQTALLAWRLHQAVKADADLASVFVTPASPSERNIVRAGFVLTGFRLTFRQR</sequence>
<dbReference type="HOGENOM" id="CLU_065178_0_0_0"/>
<dbReference type="eggNOG" id="COG0456">
    <property type="taxonomic scope" value="Bacteria"/>
</dbReference>
<dbReference type="Pfam" id="PF00583">
    <property type="entry name" value="Acetyltransf_1"/>
    <property type="match status" value="1"/>
</dbReference>
<evidence type="ECO:0000313" key="2">
    <source>
        <dbReference type="EMBL" id="ACO46911.2"/>
    </source>
</evidence>
<dbReference type="EMBL" id="CP001114">
    <property type="protein sequence ID" value="ACO46911.2"/>
    <property type="molecule type" value="Genomic_DNA"/>
</dbReference>
<organism evidence="2 3">
    <name type="scientific">Deinococcus deserti (strain DSM 17065 / CIP 109153 / LMG 22923 / VCD115)</name>
    <dbReference type="NCBI Taxonomy" id="546414"/>
    <lineage>
        <taxon>Bacteria</taxon>
        <taxon>Thermotogati</taxon>
        <taxon>Deinococcota</taxon>
        <taxon>Deinococci</taxon>
        <taxon>Deinococcales</taxon>
        <taxon>Deinococcaceae</taxon>
        <taxon>Deinococcus</taxon>
    </lineage>
</organism>
<protein>
    <recommendedName>
        <fullName evidence="1">N-acetyltransferase domain-containing protein</fullName>
    </recommendedName>
</protein>
<dbReference type="PROSITE" id="PS51186">
    <property type="entry name" value="GNAT"/>
    <property type="match status" value="1"/>
</dbReference>
<evidence type="ECO:0000313" key="3">
    <source>
        <dbReference type="Proteomes" id="UP000002208"/>
    </source>
</evidence>
<dbReference type="OrthoDB" id="2350893at2"/>
<dbReference type="KEGG" id="ddr:Deide_19190"/>
<dbReference type="CDD" id="cd04301">
    <property type="entry name" value="NAT_SF"/>
    <property type="match status" value="1"/>
</dbReference>
<proteinExistence type="predicted"/>
<dbReference type="STRING" id="546414.Deide_19190"/>
<dbReference type="AlphaFoldDB" id="C1CXV5"/>
<name>C1CXV5_DEIDV</name>
<dbReference type="InterPro" id="IPR016181">
    <property type="entry name" value="Acyl_CoA_acyltransferase"/>
</dbReference>
<dbReference type="PaxDb" id="546414-Deide_19190"/>